<proteinExistence type="predicted"/>
<feature type="region of interest" description="Disordered" evidence="1">
    <location>
        <begin position="88"/>
        <end position="112"/>
    </location>
</feature>
<feature type="compositionally biased region" description="Low complexity" evidence="1">
    <location>
        <begin position="100"/>
        <end position="111"/>
    </location>
</feature>
<dbReference type="EMBL" id="RBXR01000001">
    <property type="protein sequence ID" value="RKT69493.1"/>
    <property type="molecule type" value="Genomic_DNA"/>
</dbReference>
<dbReference type="RefSeq" id="WP_121221281.1">
    <property type="nucleotide sequence ID" value="NZ_JBIUBA010000002.1"/>
</dbReference>
<dbReference type="Pfam" id="PF14428">
    <property type="entry name" value="DddA-like"/>
    <property type="match status" value="1"/>
</dbReference>
<organism evidence="2 3">
    <name type="scientific">Saccharothrix variisporea</name>
    <dbReference type="NCBI Taxonomy" id="543527"/>
    <lineage>
        <taxon>Bacteria</taxon>
        <taxon>Bacillati</taxon>
        <taxon>Actinomycetota</taxon>
        <taxon>Actinomycetes</taxon>
        <taxon>Pseudonocardiales</taxon>
        <taxon>Pseudonocardiaceae</taxon>
        <taxon>Saccharothrix</taxon>
    </lineage>
</organism>
<dbReference type="InterPro" id="IPR032724">
    <property type="entry name" value="SCP1.201-like"/>
</dbReference>
<comment type="caution">
    <text evidence="2">The sequence shown here is derived from an EMBL/GenBank/DDBJ whole genome shotgun (WGS) entry which is preliminary data.</text>
</comment>
<evidence type="ECO:0000313" key="2">
    <source>
        <dbReference type="EMBL" id="RKT69493.1"/>
    </source>
</evidence>
<protein>
    <submittedName>
        <fullName evidence="2">Nucleic acid/nucleotide deaminase of polymorphic system toxin</fullName>
    </submittedName>
</protein>
<keyword evidence="3" id="KW-1185">Reference proteome</keyword>
<dbReference type="Proteomes" id="UP000272729">
    <property type="component" value="Unassembled WGS sequence"/>
</dbReference>
<gene>
    <name evidence="2" type="ORF">DFJ66_2723</name>
</gene>
<reference evidence="2 3" key="1">
    <citation type="submission" date="2018-10" db="EMBL/GenBank/DDBJ databases">
        <title>Sequencing the genomes of 1000 actinobacteria strains.</title>
        <authorList>
            <person name="Klenk H.-P."/>
        </authorList>
    </citation>
    <scope>NUCLEOTIDE SEQUENCE [LARGE SCALE GENOMIC DNA]</scope>
    <source>
        <strain evidence="2 3">DSM 43911</strain>
    </source>
</reference>
<dbReference type="OrthoDB" id="3690783at2"/>
<name>A0A495XA56_9PSEU</name>
<evidence type="ECO:0000313" key="3">
    <source>
        <dbReference type="Proteomes" id="UP000272729"/>
    </source>
</evidence>
<evidence type="ECO:0000256" key="1">
    <source>
        <dbReference type="SAM" id="MobiDB-lite"/>
    </source>
</evidence>
<sequence length="245" mass="26142">MASIGAVVAALKAAVEQLPFAALADALDLAQDAKVLIEQAAAGTGRDEFSQVLDSLDKVVEGITHLQGRLTAIQRTTTAAINRMEGHGDTRTVAPQPNQPGSGSAVAGPSGDELPVQVKRLLGVLPQRDERNQKTQGFWVDERGHERGPVTSGQDHLSTQATAELRRLGVAPPRGMLMTADHVEVKVAVQLRGLPDRAVMLVVNNEPCARGPFSCDRLLPRILRPGQTVTVYWPGGVKTYRGRAA</sequence>
<accession>A0A495XA56</accession>
<dbReference type="AlphaFoldDB" id="A0A495XA56"/>